<dbReference type="Proteomes" id="UP001283361">
    <property type="component" value="Unassembled WGS sequence"/>
</dbReference>
<accession>A0AAE1E0L8</accession>
<name>A0AAE1E0L8_9GAST</name>
<proteinExistence type="predicted"/>
<feature type="compositionally biased region" description="Polar residues" evidence="1">
    <location>
        <begin position="73"/>
        <end position="82"/>
    </location>
</feature>
<evidence type="ECO:0000313" key="3">
    <source>
        <dbReference type="Proteomes" id="UP001283361"/>
    </source>
</evidence>
<evidence type="ECO:0000256" key="1">
    <source>
        <dbReference type="SAM" id="MobiDB-lite"/>
    </source>
</evidence>
<sequence>MQNCSRSSVLRGRCLNKRFLLVSCYRQIDGADLCVQSAPNMTSVALAVLNNTNMGGIDRRCLPRRLKKFADPSQPNSNNTQKAKACVLLEELPANRAPNVLPEPEPGPGPANKDCDGSQGQGQRSLTARSELAPKLQTQLNQNDIAYAHSRHKRE</sequence>
<dbReference type="AlphaFoldDB" id="A0AAE1E0L8"/>
<evidence type="ECO:0000313" key="2">
    <source>
        <dbReference type="EMBL" id="KAK3789662.1"/>
    </source>
</evidence>
<gene>
    <name evidence="2" type="ORF">RRG08_017351</name>
</gene>
<dbReference type="EMBL" id="JAWDGP010001641">
    <property type="protein sequence ID" value="KAK3789662.1"/>
    <property type="molecule type" value="Genomic_DNA"/>
</dbReference>
<organism evidence="2 3">
    <name type="scientific">Elysia crispata</name>
    <name type="common">lettuce slug</name>
    <dbReference type="NCBI Taxonomy" id="231223"/>
    <lineage>
        <taxon>Eukaryota</taxon>
        <taxon>Metazoa</taxon>
        <taxon>Spiralia</taxon>
        <taxon>Lophotrochozoa</taxon>
        <taxon>Mollusca</taxon>
        <taxon>Gastropoda</taxon>
        <taxon>Heterobranchia</taxon>
        <taxon>Euthyneura</taxon>
        <taxon>Panpulmonata</taxon>
        <taxon>Sacoglossa</taxon>
        <taxon>Placobranchoidea</taxon>
        <taxon>Plakobranchidae</taxon>
        <taxon>Elysia</taxon>
    </lineage>
</organism>
<comment type="caution">
    <text evidence="2">The sequence shown here is derived from an EMBL/GenBank/DDBJ whole genome shotgun (WGS) entry which is preliminary data.</text>
</comment>
<keyword evidence="3" id="KW-1185">Reference proteome</keyword>
<reference evidence="2" key="1">
    <citation type="journal article" date="2023" name="G3 (Bethesda)">
        <title>A reference genome for the long-term kleptoplast-retaining sea slug Elysia crispata morphotype clarki.</title>
        <authorList>
            <person name="Eastman K.E."/>
            <person name="Pendleton A.L."/>
            <person name="Shaikh M.A."/>
            <person name="Suttiyut T."/>
            <person name="Ogas R."/>
            <person name="Tomko P."/>
            <person name="Gavelis G."/>
            <person name="Widhalm J.R."/>
            <person name="Wisecaver J.H."/>
        </authorList>
    </citation>
    <scope>NUCLEOTIDE SEQUENCE</scope>
    <source>
        <strain evidence="2">ECLA1</strain>
    </source>
</reference>
<feature type="region of interest" description="Disordered" evidence="1">
    <location>
        <begin position="67"/>
        <end position="155"/>
    </location>
</feature>
<protein>
    <submittedName>
        <fullName evidence="2">Uncharacterized protein</fullName>
    </submittedName>
</protein>